<protein>
    <submittedName>
        <fullName evidence="2">Dihydrofolate reductase</fullName>
    </submittedName>
</protein>
<dbReference type="PANTHER" id="PTHR38011">
    <property type="entry name" value="DIHYDROFOLATE REDUCTASE FAMILY PROTEIN (AFU_ORTHOLOGUE AFUA_8G06820)"/>
    <property type="match status" value="1"/>
</dbReference>
<dbReference type="InterPro" id="IPR024072">
    <property type="entry name" value="DHFR-like_dom_sf"/>
</dbReference>
<dbReference type="InterPro" id="IPR002734">
    <property type="entry name" value="RibDG_C"/>
</dbReference>
<accession>A0ABQ6V4Z2</accession>
<dbReference type="EMBL" id="WAAO01000002">
    <property type="protein sequence ID" value="KAB1864453.1"/>
    <property type="molecule type" value="Genomic_DNA"/>
</dbReference>
<name>A0ABQ6V4Z2_9MICO</name>
<dbReference type="SUPFAM" id="SSF53597">
    <property type="entry name" value="Dihydrofolate reductase-like"/>
    <property type="match status" value="1"/>
</dbReference>
<evidence type="ECO:0000313" key="2">
    <source>
        <dbReference type="EMBL" id="KAB1864453.1"/>
    </source>
</evidence>
<gene>
    <name evidence="2" type="ORF">F6A08_10085</name>
</gene>
<dbReference type="PANTHER" id="PTHR38011:SF11">
    <property type="entry name" value="2,5-DIAMINO-6-RIBOSYLAMINO-4(3H)-PYRIMIDINONE 5'-PHOSPHATE REDUCTASE"/>
    <property type="match status" value="1"/>
</dbReference>
<evidence type="ECO:0000313" key="3">
    <source>
        <dbReference type="Proteomes" id="UP000478836"/>
    </source>
</evidence>
<feature type="domain" description="Bacterial bifunctional deaminase-reductase C-terminal" evidence="1">
    <location>
        <begin position="69"/>
        <end position="149"/>
    </location>
</feature>
<dbReference type="RefSeq" id="WP_151459374.1">
    <property type="nucleotide sequence ID" value="NZ_CBDRDJ010000001.1"/>
</dbReference>
<dbReference type="Proteomes" id="UP000478836">
    <property type="component" value="Unassembled WGS sequence"/>
</dbReference>
<organism evidence="2 3">
    <name type="scientific">Microbacterium algeriense</name>
    <dbReference type="NCBI Taxonomy" id="2615184"/>
    <lineage>
        <taxon>Bacteria</taxon>
        <taxon>Bacillati</taxon>
        <taxon>Actinomycetota</taxon>
        <taxon>Actinomycetes</taxon>
        <taxon>Micrococcales</taxon>
        <taxon>Microbacteriaceae</taxon>
        <taxon>Microbacterium</taxon>
    </lineage>
</organism>
<reference evidence="3" key="1">
    <citation type="submission" date="2019-09" db="EMBL/GenBank/DDBJ databases">
        <title>Whole genome sequencing of Microbacterium maritypicum.</title>
        <authorList>
            <person name="Lenchi N."/>
        </authorList>
    </citation>
    <scope>NUCLEOTIDE SEQUENCE [LARGE SCALE GENOMIC DNA]</scope>
    <source>
        <strain evidence="3">G1</strain>
    </source>
</reference>
<keyword evidence="3" id="KW-1185">Reference proteome</keyword>
<sequence>MTTHFYTASSLDGFIATEEHSLDWLLKQDIDEDGPMAYPGFEKNIGALAMGASTYEWVMRHEEGVWGYAQPTWVFTHRELALPADADVRLTRDDVRSVHAEMVAAAGERDIWVVGGGDLAGQFADAGLLDEVWVQYAPVTLGAGAPLLPRRLDLELLDVARNRSFLCGRYRVVRDGTPGGDL</sequence>
<proteinExistence type="predicted"/>
<dbReference type="Gene3D" id="3.40.430.10">
    <property type="entry name" value="Dihydrofolate Reductase, subunit A"/>
    <property type="match status" value="1"/>
</dbReference>
<evidence type="ECO:0000259" key="1">
    <source>
        <dbReference type="Pfam" id="PF01872"/>
    </source>
</evidence>
<comment type="caution">
    <text evidence="2">The sequence shown here is derived from an EMBL/GenBank/DDBJ whole genome shotgun (WGS) entry which is preliminary data.</text>
</comment>
<dbReference type="Pfam" id="PF01872">
    <property type="entry name" value="RibD_C"/>
    <property type="match status" value="1"/>
</dbReference>
<dbReference type="InterPro" id="IPR050765">
    <property type="entry name" value="Riboflavin_Biosynth_HTPR"/>
</dbReference>
<dbReference type="GeneID" id="77476801"/>